<dbReference type="PANTHER" id="PTHR41521">
    <property type="match status" value="1"/>
</dbReference>
<evidence type="ECO:0000313" key="2">
    <source>
        <dbReference type="EMBL" id="PRX57407.1"/>
    </source>
</evidence>
<evidence type="ECO:0000313" key="3">
    <source>
        <dbReference type="Proteomes" id="UP000237640"/>
    </source>
</evidence>
<dbReference type="Pfam" id="PF07045">
    <property type="entry name" value="DUF1330"/>
    <property type="match status" value="1"/>
</dbReference>
<sequence length="98" mass="11382">MKGYLIENYEVADKENYVPPVKVINEILEKHNGKFLVATPKAQTLHGKPLEVIVIIEFNSNQNALDFYNSKDYANYRELYEKTTQGWVLSAPEYKVTR</sequence>
<feature type="domain" description="DUF1330" evidence="1">
    <location>
        <begin position="2"/>
        <end position="86"/>
    </location>
</feature>
<dbReference type="InterPro" id="IPR011008">
    <property type="entry name" value="Dimeric_a/b-barrel"/>
</dbReference>
<accession>A0A2T0MIJ5</accession>
<evidence type="ECO:0000259" key="1">
    <source>
        <dbReference type="Pfam" id="PF07045"/>
    </source>
</evidence>
<dbReference type="Proteomes" id="UP000237640">
    <property type="component" value="Unassembled WGS sequence"/>
</dbReference>
<dbReference type="Gene3D" id="3.30.70.100">
    <property type="match status" value="1"/>
</dbReference>
<organism evidence="2 3">
    <name type="scientific">Flagellimonas meridianipacifica</name>
    <dbReference type="NCBI Taxonomy" id="1080225"/>
    <lineage>
        <taxon>Bacteria</taxon>
        <taxon>Pseudomonadati</taxon>
        <taxon>Bacteroidota</taxon>
        <taxon>Flavobacteriia</taxon>
        <taxon>Flavobacteriales</taxon>
        <taxon>Flavobacteriaceae</taxon>
        <taxon>Flagellimonas</taxon>
    </lineage>
</organism>
<dbReference type="EMBL" id="PVYX01000001">
    <property type="protein sequence ID" value="PRX57407.1"/>
    <property type="molecule type" value="Genomic_DNA"/>
</dbReference>
<dbReference type="OrthoDB" id="1446659at2"/>
<dbReference type="PANTHER" id="PTHR41521:SF4">
    <property type="entry name" value="BLR0684 PROTEIN"/>
    <property type="match status" value="1"/>
</dbReference>
<comment type="caution">
    <text evidence="2">The sequence shown here is derived from an EMBL/GenBank/DDBJ whole genome shotgun (WGS) entry which is preliminary data.</text>
</comment>
<name>A0A2T0MIJ5_9FLAO</name>
<dbReference type="RefSeq" id="WP_106144305.1">
    <property type="nucleotide sequence ID" value="NZ_PVYX01000001.1"/>
</dbReference>
<dbReference type="InterPro" id="IPR010753">
    <property type="entry name" value="DUF1330"/>
</dbReference>
<gene>
    <name evidence="2" type="ORF">CLV81_1411</name>
</gene>
<reference evidence="2 3" key="1">
    <citation type="submission" date="2018-03" db="EMBL/GenBank/DDBJ databases">
        <title>Genomic Encyclopedia of Archaeal and Bacterial Type Strains, Phase II (KMG-II): from individual species to whole genera.</title>
        <authorList>
            <person name="Goeker M."/>
        </authorList>
    </citation>
    <scope>NUCLEOTIDE SEQUENCE [LARGE SCALE GENOMIC DNA]</scope>
    <source>
        <strain evidence="2 3">DSM 25027</strain>
    </source>
</reference>
<keyword evidence="3" id="KW-1185">Reference proteome</keyword>
<proteinExistence type="predicted"/>
<protein>
    <submittedName>
        <fullName evidence="2">Uncharacterized protein (DUF1330 family)</fullName>
    </submittedName>
</protein>
<dbReference type="AlphaFoldDB" id="A0A2T0MIJ5"/>
<dbReference type="SUPFAM" id="SSF54909">
    <property type="entry name" value="Dimeric alpha+beta barrel"/>
    <property type="match status" value="1"/>
</dbReference>